<accession>K0S9R9</accession>
<sequence length="899" mass="96151">MQEVSKPSVASPQGERSCILRAGRRRGDERDIAARSYNATTEGPRVSSTARQETHGDTFAMMLKQLAALSAALCGGAEAFATVRTKERVSLAQFMTNDFDKHYEVELDRHGKIRDINASDLNRREAISKGAVAAAAAAALLSEPGAAYSDDTTSDGSIIGFSKSTSDAWRASSDPEPVDTTAQATATSGGRTLADQFIKEEIGQASANSANNLPRPGSLAEQFVREESGQAGSTRGAVSSPVSSTAASKPTPSVAKPVVFSAKQLGAGAALSIAAASYNAEYGDYSVKPAISTNDERSDSISTDEVDEEETVQALVEESTDSEPIIVQESSDDVTASPWDNPWFKAPVPYGMQNKASNPFIEQVEEYCVGGQVTPECTATITTYLDELSSTGAVAKRGEAKAIAGYLDSLGCNPSESGKQAGAAFTSYLDAISSGSAPPPKSAAAVMGYLDSLKKTNSQKPYRAIQVPEWKLREYFGVSISPLGDQKPTSDVEASQPEDDIIEVTAPAQPYTPIEIPEWKLREYFGISVVQAQAEVQQDQVIVEIEAETSQEQAPTIPTQPYNPIEIPEWKLREYFGVSDVQKAAADAAPRIEVAASQANYLDNLSPSSQQPGPYRSIEETEAETSQEQAPTIPTQPYNPIEVPEWKLREYFGVSDVQKAAADAAPRIEVAASQANYLDNLSTTSPQPGPYTSIEIPDWKLREYFGVDDNTPKVGIQANVESRQDSDPLPPPAPIMAGGVLNGRLTLIEDRVADLEMKVDELPDQVYEKIEAWQTSQTEWLSDEVKRIVEAMENSTPPPLPPPTKIVVESSVPSQETSIKPDAMSVTIGGRVISTSPRFASSLSRSAASAADQSSLVATEAVSPPSTTKKGWGKSEASWKNNPPPQNGSGGGYLDNLKP</sequence>
<feature type="region of interest" description="Disordered" evidence="1">
    <location>
        <begin position="840"/>
        <end position="899"/>
    </location>
</feature>
<proteinExistence type="predicted"/>
<feature type="region of interest" description="Disordered" evidence="1">
    <location>
        <begin position="1"/>
        <end position="25"/>
    </location>
</feature>
<feature type="compositionally biased region" description="Low complexity" evidence="1">
    <location>
        <begin position="237"/>
        <end position="253"/>
    </location>
</feature>
<feature type="region of interest" description="Disordered" evidence="1">
    <location>
        <begin position="167"/>
        <end position="191"/>
    </location>
</feature>
<dbReference type="EMBL" id="AGNL01019697">
    <property type="protein sequence ID" value="EJK61644.1"/>
    <property type="molecule type" value="Genomic_DNA"/>
</dbReference>
<feature type="compositionally biased region" description="Polar residues" evidence="1">
    <location>
        <begin position="180"/>
        <end position="190"/>
    </location>
</feature>
<dbReference type="InterPro" id="IPR057486">
    <property type="entry name" value="DPC2"/>
</dbReference>
<evidence type="ECO:0000313" key="3">
    <source>
        <dbReference type="EMBL" id="EJK61644.1"/>
    </source>
</evidence>
<evidence type="ECO:0000256" key="1">
    <source>
        <dbReference type="SAM" id="MobiDB-lite"/>
    </source>
</evidence>
<reference evidence="3 4" key="1">
    <citation type="journal article" date="2012" name="Genome Biol.">
        <title>Genome and low-iron response of an oceanic diatom adapted to chronic iron limitation.</title>
        <authorList>
            <person name="Lommer M."/>
            <person name="Specht M."/>
            <person name="Roy A.S."/>
            <person name="Kraemer L."/>
            <person name="Andreson R."/>
            <person name="Gutowska M.A."/>
            <person name="Wolf J."/>
            <person name="Bergner S.V."/>
            <person name="Schilhabel M.B."/>
            <person name="Klostermeier U.C."/>
            <person name="Beiko R.G."/>
            <person name="Rosenstiel P."/>
            <person name="Hippler M."/>
            <person name="Laroche J."/>
        </authorList>
    </citation>
    <scope>NUCLEOTIDE SEQUENCE [LARGE SCALE GENOMIC DNA]</scope>
    <source>
        <strain evidence="3 4">CCMP1005</strain>
    </source>
</reference>
<feature type="region of interest" description="Disordered" evidence="1">
    <location>
        <begin position="317"/>
        <end position="339"/>
    </location>
</feature>
<dbReference type="eggNOG" id="ENOG502TA2S">
    <property type="taxonomic scope" value="Eukaryota"/>
</dbReference>
<evidence type="ECO:0000313" key="4">
    <source>
        <dbReference type="Proteomes" id="UP000266841"/>
    </source>
</evidence>
<feature type="compositionally biased region" description="Low complexity" evidence="1">
    <location>
        <begin position="840"/>
        <end position="858"/>
    </location>
</feature>
<dbReference type="OrthoDB" id="57410at2759"/>
<gene>
    <name evidence="3" type="ORF">THAOC_17831</name>
</gene>
<comment type="caution">
    <text evidence="3">The sequence shown here is derived from an EMBL/GenBank/DDBJ whole genome shotgun (WGS) entry which is preliminary data.</text>
</comment>
<feature type="region of interest" description="Disordered" evidence="1">
    <location>
        <begin position="603"/>
        <end position="639"/>
    </location>
</feature>
<feature type="domain" description="Diatom pyrenoid component 2" evidence="2">
    <location>
        <begin position="363"/>
        <end position="461"/>
    </location>
</feature>
<protein>
    <recommendedName>
        <fullName evidence="2">Diatom pyrenoid component 2 domain-containing protein</fullName>
    </recommendedName>
</protein>
<dbReference type="AlphaFoldDB" id="K0S9R9"/>
<name>K0S9R9_THAOC</name>
<dbReference type="Proteomes" id="UP000266841">
    <property type="component" value="Unassembled WGS sequence"/>
</dbReference>
<dbReference type="Pfam" id="PF25195">
    <property type="entry name" value="DPC2"/>
    <property type="match status" value="1"/>
</dbReference>
<feature type="region of interest" description="Disordered" evidence="1">
    <location>
        <begin position="227"/>
        <end position="253"/>
    </location>
</feature>
<feature type="compositionally biased region" description="Polar residues" evidence="1">
    <location>
        <begin position="603"/>
        <end position="612"/>
    </location>
</feature>
<keyword evidence="4" id="KW-1185">Reference proteome</keyword>
<evidence type="ECO:0000259" key="2">
    <source>
        <dbReference type="Pfam" id="PF25195"/>
    </source>
</evidence>
<organism evidence="3 4">
    <name type="scientific">Thalassiosira oceanica</name>
    <name type="common">Marine diatom</name>
    <dbReference type="NCBI Taxonomy" id="159749"/>
    <lineage>
        <taxon>Eukaryota</taxon>
        <taxon>Sar</taxon>
        <taxon>Stramenopiles</taxon>
        <taxon>Ochrophyta</taxon>
        <taxon>Bacillariophyta</taxon>
        <taxon>Coscinodiscophyceae</taxon>
        <taxon>Thalassiosirophycidae</taxon>
        <taxon>Thalassiosirales</taxon>
        <taxon>Thalassiosiraceae</taxon>
        <taxon>Thalassiosira</taxon>
    </lineage>
</organism>